<accession>A0A564YXS1</accession>
<proteinExistence type="predicted"/>
<dbReference type="AlphaFoldDB" id="A0A564YXS1"/>
<sequence length="95" mass="11144">MLFYISSFEFCHPFNSSSQAINRKLSSDRMVFMDVLHRPGYCSYQREGFGVMWMLIIFLRPSNPSFERRAGWRGILLEDKETSSIGYAVYLECPK</sequence>
<reference evidence="1 2" key="1">
    <citation type="submission" date="2019-07" db="EMBL/GenBank/DDBJ databases">
        <authorList>
            <person name="Jastrzebski P J."/>
            <person name="Paukszto L."/>
            <person name="Jastrzebski P J."/>
        </authorList>
    </citation>
    <scope>NUCLEOTIDE SEQUENCE [LARGE SCALE GENOMIC DNA]</scope>
    <source>
        <strain evidence="1 2">WMS-il1</strain>
    </source>
</reference>
<gene>
    <name evidence="1" type="ORF">WMSIL1_LOCUS10565</name>
</gene>
<keyword evidence="2" id="KW-1185">Reference proteome</keyword>
<dbReference type="EMBL" id="CABIJS010000455">
    <property type="protein sequence ID" value="VUZ51990.1"/>
    <property type="molecule type" value="Genomic_DNA"/>
</dbReference>
<dbReference type="Proteomes" id="UP000321570">
    <property type="component" value="Unassembled WGS sequence"/>
</dbReference>
<evidence type="ECO:0000313" key="2">
    <source>
        <dbReference type="Proteomes" id="UP000321570"/>
    </source>
</evidence>
<organism evidence="1 2">
    <name type="scientific">Hymenolepis diminuta</name>
    <name type="common">Rat tapeworm</name>
    <dbReference type="NCBI Taxonomy" id="6216"/>
    <lineage>
        <taxon>Eukaryota</taxon>
        <taxon>Metazoa</taxon>
        <taxon>Spiralia</taxon>
        <taxon>Lophotrochozoa</taxon>
        <taxon>Platyhelminthes</taxon>
        <taxon>Cestoda</taxon>
        <taxon>Eucestoda</taxon>
        <taxon>Cyclophyllidea</taxon>
        <taxon>Hymenolepididae</taxon>
        <taxon>Hymenolepis</taxon>
    </lineage>
</organism>
<evidence type="ECO:0000313" key="1">
    <source>
        <dbReference type="EMBL" id="VUZ51990.1"/>
    </source>
</evidence>
<protein>
    <submittedName>
        <fullName evidence="1">Uncharacterized protein</fullName>
    </submittedName>
</protein>
<name>A0A564YXS1_HYMDI</name>